<dbReference type="Gene3D" id="1.25.40.10">
    <property type="entry name" value="Tetratricopeptide repeat domain"/>
    <property type="match status" value="1"/>
</dbReference>
<protein>
    <submittedName>
        <fullName evidence="2">Uncharacterized conserved protein</fullName>
    </submittedName>
</protein>
<reference evidence="2 3" key="1">
    <citation type="journal article" date="2008" name="PLoS Genet.">
        <title>The genome of Borrelia recurrentis, the agent of deadly louse-borne relapsing fever, is a degraded subset of tick-borne Borrelia duttonii.</title>
        <authorList>
            <person name="Lescot M."/>
            <person name="Audic S."/>
            <person name="Robert C."/>
            <person name="Nguyen T.T."/>
            <person name="Blanc G."/>
            <person name="Cutler S.J."/>
            <person name="Wincker P."/>
            <person name="Couloux A."/>
            <person name="Claverie J.-M."/>
            <person name="Raoult D."/>
            <person name="Drancourt M."/>
        </authorList>
    </citation>
    <scope>NUCLEOTIDE SEQUENCE [LARGE SCALE GENOMIC DNA]</scope>
    <source>
        <strain evidence="2 3">Ly</strain>
    </source>
</reference>
<dbReference type="RefSeq" id="WP_012538081.1">
    <property type="nucleotide sequence ID" value="NC_011229.1"/>
</dbReference>
<dbReference type="HOGENOM" id="CLU_106185_0_0_12"/>
<proteinExistence type="predicted"/>
<organism evidence="2 3">
    <name type="scientific">Borrelia duttonii (strain Ly)</name>
    <dbReference type="NCBI Taxonomy" id="412419"/>
    <lineage>
        <taxon>Bacteria</taxon>
        <taxon>Pseudomonadati</taxon>
        <taxon>Spirochaetota</taxon>
        <taxon>Spirochaetia</taxon>
        <taxon>Spirochaetales</taxon>
        <taxon>Borreliaceae</taxon>
        <taxon>Borrelia</taxon>
    </lineage>
</organism>
<dbReference type="EMBL" id="CP000976">
    <property type="protein sequence ID" value="ACH93270.1"/>
    <property type="molecule type" value="Genomic_DNA"/>
</dbReference>
<dbReference type="SUPFAM" id="SSF48452">
    <property type="entry name" value="TPR-like"/>
    <property type="match status" value="1"/>
</dbReference>
<gene>
    <name evidence="2" type="ordered locus">BDU_318</name>
</gene>
<dbReference type="STRING" id="412419.BDU_318"/>
<evidence type="ECO:0000313" key="2">
    <source>
        <dbReference type="EMBL" id="ACH93270.1"/>
    </source>
</evidence>
<accession>B5RLE1</accession>
<dbReference type="InterPro" id="IPR011990">
    <property type="entry name" value="TPR-like_helical_dom_sf"/>
</dbReference>
<dbReference type="OrthoDB" id="350847at2"/>
<keyword evidence="3" id="KW-1185">Reference proteome</keyword>
<feature type="coiled-coil region" evidence="1">
    <location>
        <begin position="195"/>
        <end position="222"/>
    </location>
</feature>
<name>B5RLE1_BORDL</name>
<keyword evidence="1" id="KW-0175">Coiled coil</keyword>
<dbReference type="Proteomes" id="UP000000611">
    <property type="component" value="Chromosome"/>
</dbReference>
<sequence length="222" mass="26519">MKKYTIILIWFNIITTIHATISTKDVSINKIEELYTKSILLKEFKKYNQSKALLMQIINQDPKQVDAYLLLSELEYLMNNWLKAIKQTNNYLHIIDFQDTKNYLDISWAYFLIGELGNSMDYIMQFIQDNKELLNSNIYVLIDTILKKGFYHLMQDEDLMFNIIMNTIFQIETHDDTIFTIFLNNLDVIKQIPFYEFNKTKIEDLELQIKTLKNLKNENNNL</sequence>
<evidence type="ECO:0000313" key="3">
    <source>
        <dbReference type="Proteomes" id="UP000000611"/>
    </source>
</evidence>
<dbReference type="KEGG" id="bdu:BDU_318"/>
<dbReference type="AlphaFoldDB" id="B5RLE1"/>
<evidence type="ECO:0000256" key="1">
    <source>
        <dbReference type="SAM" id="Coils"/>
    </source>
</evidence>